<gene>
    <name evidence="1" type="ORF">TDUB1175_LOCUS14225</name>
    <name evidence="2" type="ORF">TDUB1175_LOCUS14226</name>
</gene>
<dbReference type="EMBL" id="HBED01028654">
    <property type="protein sequence ID" value="CAD8315434.1"/>
    <property type="molecule type" value="Transcribed_RNA"/>
</dbReference>
<protein>
    <submittedName>
        <fullName evidence="2">Uncharacterized protein</fullName>
    </submittedName>
</protein>
<sequence>MFFRLAPVTACGRDHGHNLIGGAIFRSNAWAPIFVVFAHVALFAEAAFNTLHSAHDKFVLIVAGCRTRSSTGGFYLIVAAFPTKRSVTGNKRGGSAQNDNGCACELHV</sequence>
<evidence type="ECO:0000313" key="1">
    <source>
        <dbReference type="EMBL" id="CAD8315433.1"/>
    </source>
</evidence>
<name>A0A6U2EX96_9STRA</name>
<reference evidence="2" key="1">
    <citation type="submission" date="2021-01" db="EMBL/GenBank/DDBJ databases">
        <authorList>
            <person name="Corre E."/>
            <person name="Pelletier E."/>
            <person name="Niang G."/>
            <person name="Scheremetjew M."/>
            <person name="Finn R."/>
            <person name="Kale V."/>
            <person name="Holt S."/>
            <person name="Cochrane G."/>
            <person name="Meng A."/>
            <person name="Brown T."/>
            <person name="Cohen L."/>
        </authorList>
    </citation>
    <scope>NUCLEOTIDE SEQUENCE</scope>
    <source>
        <strain evidence="2">CCMP147</strain>
    </source>
</reference>
<proteinExistence type="predicted"/>
<dbReference type="AlphaFoldDB" id="A0A6U2EX96"/>
<dbReference type="EMBL" id="HBED01028653">
    <property type="protein sequence ID" value="CAD8315433.1"/>
    <property type="molecule type" value="Transcribed_RNA"/>
</dbReference>
<evidence type="ECO:0000313" key="2">
    <source>
        <dbReference type="EMBL" id="CAD8315434.1"/>
    </source>
</evidence>
<accession>A0A6U2EX96</accession>
<organism evidence="2">
    <name type="scientific">Pseudictyota dubia</name>
    <dbReference type="NCBI Taxonomy" id="2749911"/>
    <lineage>
        <taxon>Eukaryota</taxon>
        <taxon>Sar</taxon>
        <taxon>Stramenopiles</taxon>
        <taxon>Ochrophyta</taxon>
        <taxon>Bacillariophyta</taxon>
        <taxon>Mediophyceae</taxon>
        <taxon>Biddulphiophycidae</taxon>
        <taxon>Eupodiscales</taxon>
        <taxon>Odontellaceae</taxon>
        <taxon>Pseudictyota</taxon>
    </lineage>
</organism>